<keyword evidence="3" id="KW-1185">Reference proteome</keyword>
<protein>
    <submittedName>
        <fullName evidence="2">Uncharacterized protein</fullName>
    </submittedName>
</protein>
<dbReference type="Proteomes" id="UP001190700">
    <property type="component" value="Unassembled WGS sequence"/>
</dbReference>
<dbReference type="AlphaFoldDB" id="A0AAE0LCG8"/>
<reference evidence="2 3" key="1">
    <citation type="journal article" date="2015" name="Genome Biol. Evol.">
        <title>Comparative Genomics of a Bacterivorous Green Alga Reveals Evolutionary Causalities and Consequences of Phago-Mixotrophic Mode of Nutrition.</title>
        <authorList>
            <person name="Burns J.A."/>
            <person name="Paasch A."/>
            <person name="Narechania A."/>
            <person name="Kim E."/>
        </authorList>
    </citation>
    <scope>NUCLEOTIDE SEQUENCE [LARGE SCALE GENOMIC DNA]</scope>
    <source>
        <strain evidence="2 3">PLY_AMNH</strain>
    </source>
</reference>
<feature type="region of interest" description="Disordered" evidence="1">
    <location>
        <begin position="137"/>
        <end position="156"/>
    </location>
</feature>
<accession>A0AAE0LCG8</accession>
<evidence type="ECO:0000313" key="3">
    <source>
        <dbReference type="Proteomes" id="UP001190700"/>
    </source>
</evidence>
<dbReference type="EMBL" id="LGRX02004696">
    <property type="protein sequence ID" value="KAK3279740.1"/>
    <property type="molecule type" value="Genomic_DNA"/>
</dbReference>
<evidence type="ECO:0000313" key="2">
    <source>
        <dbReference type="EMBL" id="KAK3279740.1"/>
    </source>
</evidence>
<name>A0AAE0LCG8_9CHLO</name>
<gene>
    <name evidence="2" type="ORF">CYMTET_12396</name>
</gene>
<evidence type="ECO:0000256" key="1">
    <source>
        <dbReference type="SAM" id="MobiDB-lite"/>
    </source>
</evidence>
<comment type="caution">
    <text evidence="2">The sequence shown here is derived from an EMBL/GenBank/DDBJ whole genome shotgun (WGS) entry which is preliminary data.</text>
</comment>
<organism evidence="2 3">
    <name type="scientific">Cymbomonas tetramitiformis</name>
    <dbReference type="NCBI Taxonomy" id="36881"/>
    <lineage>
        <taxon>Eukaryota</taxon>
        <taxon>Viridiplantae</taxon>
        <taxon>Chlorophyta</taxon>
        <taxon>Pyramimonadophyceae</taxon>
        <taxon>Pyramimonadales</taxon>
        <taxon>Pyramimonadaceae</taxon>
        <taxon>Cymbomonas</taxon>
    </lineage>
</organism>
<proteinExistence type="predicted"/>
<sequence>MLLNRERDAGGRAPRALMAGPTPGIALTTFREQGGAIGANALGDGRTHPLDASERAFPLTESGFNNMLTMTYTGGEIDGSEHSTSCHRTRSVHGWTLRAGCLGRQCKSYEKSRMIERKCAIFAKGKIGSAFYRTETRERRENETPMFRPHDVPQDY</sequence>